<dbReference type="Pfam" id="PF13578">
    <property type="entry name" value="Methyltransf_24"/>
    <property type="match status" value="1"/>
</dbReference>
<dbReference type="EMBL" id="DQ915964">
    <property type="protein sequence ID" value="ABL09966.1"/>
    <property type="molecule type" value="Genomic_DNA"/>
</dbReference>
<dbReference type="Gene3D" id="3.40.50.150">
    <property type="entry name" value="Vaccinia Virus protein VP39"/>
    <property type="match status" value="1"/>
</dbReference>
<comment type="pathway">
    <text evidence="1">Antibiotic biosynthesis.</text>
</comment>
<feature type="domain" description="Methyltransferase MycE N-terminal" evidence="7">
    <location>
        <begin position="32"/>
        <end position="136"/>
    </location>
</feature>
<dbReference type="InterPro" id="IPR029063">
    <property type="entry name" value="SAM-dependent_MTases_sf"/>
</dbReference>
<evidence type="ECO:0000256" key="5">
    <source>
        <dbReference type="ARBA" id="ARBA00023194"/>
    </source>
</evidence>
<evidence type="ECO:0000256" key="2">
    <source>
        <dbReference type="ARBA" id="ARBA00022603"/>
    </source>
</evidence>
<evidence type="ECO:0000256" key="1">
    <source>
        <dbReference type="ARBA" id="ARBA00004792"/>
    </source>
</evidence>
<dbReference type="SUPFAM" id="SSF53335">
    <property type="entry name" value="S-adenosyl-L-methionine-dependent methyltransferases"/>
    <property type="match status" value="1"/>
</dbReference>
<keyword evidence="3 8" id="KW-0808">Transferase</keyword>
<proteinExistence type="predicted"/>
<dbReference type="Pfam" id="PF17843">
    <property type="entry name" value="MycE_N"/>
    <property type="match status" value="1"/>
</dbReference>
<evidence type="ECO:0000259" key="7">
    <source>
        <dbReference type="Pfam" id="PF17843"/>
    </source>
</evidence>
<dbReference type="GO" id="GO:0032259">
    <property type="term" value="P:methylation"/>
    <property type="evidence" value="ECO:0007669"/>
    <property type="project" value="UniProtKB-KW"/>
</dbReference>
<keyword evidence="2 8" id="KW-0489">Methyltransferase</keyword>
<feature type="region of interest" description="Disordered" evidence="6">
    <location>
        <begin position="1"/>
        <end position="25"/>
    </location>
</feature>
<dbReference type="GO" id="GO:0008168">
    <property type="term" value="F:methyltransferase activity"/>
    <property type="evidence" value="ECO:0007669"/>
    <property type="project" value="UniProtKB-KW"/>
</dbReference>
<accession>A1C186</accession>
<evidence type="ECO:0000256" key="6">
    <source>
        <dbReference type="SAM" id="MobiDB-lite"/>
    </source>
</evidence>
<evidence type="ECO:0000256" key="3">
    <source>
        <dbReference type="ARBA" id="ARBA00022679"/>
    </source>
</evidence>
<dbReference type="Gene3D" id="3.30.1050.30">
    <property type="match status" value="1"/>
</dbReference>
<name>A1C186_9ACTN</name>
<dbReference type="InterPro" id="IPR040800">
    <property type="entry name" value="MycE_N"/>
</dbReference>
<dbReference type="AlphaFoldDB" id="A1C186"/>
<keyword evidence="5" id="KW-0045">Antibiotic biosynthesis</keyword>
<reference evidence="8" key="1">
    <citation type="submission" date="2006-08" db="EMBL/GenBank/DDBJ databases">
        <title>Cloning and heterologous expression of the aranciamycin biosynthetic gene cluster revealed a new flexible glycosyltransferase.</title>
        <authorList>
            <person name="Luzhetskyy A."/>
            <person name="Mayer A."/>
            <person name="Hoffman J."/>
            <person name="Wohlert S."/>
            <person name="Vente A."/>
            <person name="Bechthold A."/>
        </authorList>
    </citation>
    <scope>NUCLEOTIDE SEQUENCE</scope>
</reference>
<evidence type="ECO:0000256" key="4">
    <source>
        <dbReference type="ARBA" id="ARBA00022691"/>
    </source>
</evidence>
<organism evidence="8">
    <name type="scientific">Streptomyces echinatus</name>
    <dbReference type="NCBI Taxonomy" id="67293"/>
    <lineage>
        <taxon>Bacteria</taxon>
        <taxon>Bacillati</taxon>
        <taxon>Actinomycetota</taxon>
        <taxon>Actinomycetes</taxon>
        <taxon>Kitasatosporales</taxon>
        <taxon>Streptomycetaceae</taxon>
        <taxon>Streptomyces</taxon>
    </lineage>
</organism>
<feature type="compositionally biased region" description="Polar residues" evidence="6">
    <location>
        <begin position="1"/>
        <end position="14"/>
    </location>
</feature>
<feature type="region of interest" description="Disordered" evidence="6">
    <location>
        <begin position="399"/>
        <end position="419"/>
    </location>
</feature>
<keyword evidence="4" id="KW-0949">S-adenosyl-L-methionine</keyword>
<dbReference type="GO" id="GO:0017000">
    <property type="term" value="P:antibiotic biosynthetic process"/>
    <property type="evidence" value="ECO:0007669"/>
    <property type="project" value="UniProtKB-KW"/>
</dbReference>
<protein>
    <submittedName>
        <fullName evidence="8">O-methyltransferase</fullName>
    </submittedName>
</protein>
<evidence type="ECO:0000313" key="8">
    <source>
        <dbReference type="EMBL" id="ABL09966.1"/>
    </source>
</evidence>
<sequence length="419" mass="45649">MPTDATTTLENPGGTSPGAASETPPQTALETALIRLADRSDAEVAAGLADLGPDRCARALLRETADRARLFPEPPVATAVEVRLRLGEERSAYTVTLGGGAHEVTLGPAEAARARLTQDLPEFLRAVYGAPGRHDATRELHITEPDRPVLDPADPEHAERAAAVTALHQLAGALARPHRSLNELAVHFRSDKWGGHWYTPHYDRYFAPLRDGVVNLVEIGIGGYDDPDQGGASLRMWKHYFPRGLVHGLDVYEKRGIAEPRLFPLRGDQSDPAYLAGLAAERGPFDIVVDDGSHLNEHVLTSFEALFPHLRPGGLYVVEDTQTAYWTGWGGNDRDLNDPTTSMGFVKALVDGLNHQERTPAQDGPVSPAARWERGIGAVHVHHNLVVVEKSVNTEQGAPAWVPRDVDPRSWYTAPERSE</sequence>